<dbReference type="EMBL" id="JYDL01000073">
    <property type="protein sequence ID" value="KRX18384.1"/>
    <property type="molecule type" value="Genomic_DNA"/>
</dbReference>
<evidence type="ECO:0000313" key="2">
    <source>
        <dbReference type="Proteomes" id="UP000054630"/>
    </source>
</evidence>
<organism evidence="1 2">
    <name type="scientific">Trichinella nelsoni</name>
    <dbReference type="NCBI Taxonomy" id="6336"/>
    <lineage>
        <taxon>Eukaryota</taxon>
        <taxon>Metazoa</taxon>
        <taxon>Ecdysozoa</taxon>
        <taxon>Nematoda</taxon>
        <taxon>Enoplea</taxon>
        <taxon>Dorylaimia</taxon>
        <taxon>Trichinellida</taxon>
        <taxon>Trichinellidae</taxon>
        <taxon>Trichinella</taxon>
    </lineage>
</organism>
<reference evidence="1 2" key="1">
    <citation type="submission" date="2015-01" db="EMBL/GenBank/DDBJ databases">
        <title>Evolution of Trichinella species and genotypes.</title>
        <authorList>
            <person name="Korhonen P.K."/>
            <person name="Edoardo P."/>
            <person name="Giuseppe L.R."/>
            <person name="Gasser R.B."/>
        </authorList>
    </citation>
    <scope>NUCLEOTIDE SEQUENCE [LARGE SCALE GENOMIC DNA]</scope>
    <source>
        <strain evidence="1">ISS37</strain>
    </source>
</reference>
<evidence type="ECO:0000313" key="1">
    <source>
        <dbReference type="EMBL" id="KRX18384.1"/>
    </source>
</evidence>
<dbReference type="AlphaFoldDB" id="A0A0V0RV78"/>
<gene>
    <name evidence="1" type="ORF">T07_3325</name>
</gene>
<comment type="caution">
    <text evidence="1">The sequence shown here is derived from an EMBL/GenBank/DDBJ whole genome shotgun (WGS) entry which is preliminary data.</text>
</comment>
<proteinExistence type="predicted"/>
<name>A0A0V0RV78_9BILA</name>
<keyword evidence="2" id="KW-1185">Reference proteome</keyword>
<accession>A0A0V0RV78</accession>
<protein>
    <submittedName>
        <fullName evidence="1">Uncharacterized protein</fullName>
    </submittedName>
</protein>
<sequence>MRDRTACRPYVGGTLRNDAINHQHCVQQLSQNMDCLTQESKFEPGNRIKLQTKLGWNWEGPYWVLKRPDGCSFDEAREK</sequence>
<dbReference type="Proteomes" id="UP000054630">
    <property type="component" value="Unassembled WGS sequence"/>
</dbReference>